<organism evidence="2 3">
    <name type="scientific">Kitasatospora aburaviensis</name>
    <dbReference type="NCBI Taxonomy" id="67265"/>
    <lineage>
        <taxon>Bacteria</taxon>
        <taxon>Bacillati</taxon>
        <taxon>Actinomycetota</taxon>
        <taxon>Actinomycetes</taxon>
        <taxon>Kitasatosporales</taxon>
        <taxon>Streptomycetaceae</taxon>
        <taxon>Kitasatospora</taxon>
    </lineage>
</organism>
<keyword evidence="2" id="KW-0378">Hydrolase</keyword>
<dbReference type="Pfam" id="PF00561">
    <property type="entry name" value="Abhydrolase_1"/>
    <property type="match status" value="1"/>
</dbReference>
<dbReference type="InterPro" id="IPR050471">
    <property type="entry name" value="AB_hydrolase"/>
</dbReference>
<proteinExistence type="predicted"/>
<accession>A0ABW1EYX8</accession>
<protein>
    <submittedName>
        <fullName evidence="2">Alpha/beta fold hydrolase</fullName>
    </submittedName>
</protein>
<feature type="domain" description="AB hydrolase-1" evidence="1">
    <location>
        <begin position="22"/>
        <end position="260"/>
    </location>
</feature>
<dbReference type="PANTHER" id="PTHR43433">
    <property type="entry name" value="HYDROLASE, ALPHA/BETA FOLD FAMILY PROTEIN"/>
    <property type="match status" value="1"/>
</dbReference>
<dbReference type="InterPro" id="IPR029058">
    <property type="entry name" value="AB_hydrolase_fold"/>
</dbReference>
<comment type="caution">
    <text evidence="2">The sequence shown here is derived from an EMBL/GenBank/DDBJ whole genome shotgun (WGS) entry which is preliminary data.</text>
</comment>
<dbReference type="RefSeq" id="WP_345328771.1">
    <property type="nucleotide sequence ID" value="NZ_BAAAVH010000056.1"/>
</dbReference>
<dbReference type="GO" id="GO:0016787">
    <property type="term" value="F:hydrolase activity"/>
    <property type="evidence" value="ECO:0007669"/>
    <property type="project" value="UniProtKB-KW"/>
</dbReference>
<sequence>MTTVTANGTTLGVESFGDHDAPLVLLAGGPTMLSWPDALCERLAAGGRRVVRYDLRDSGESTTTDPQAPAYTLRDLAADAAALADALGGTPAHLAGIGVGGMVAQVAVLDRPVAFSALTLVGTRPVAPGPPDDDLPDHDRATMGRLFARPLPDWADREAVAAFAAGGAEIRGDDPVAAYATAARIWDRTPGTAPPVQTANQLGTVFSRLDCIPRWRERLPGIEVPVLVVHGRRDRFFPVGNGEALAREIPGARLLVLDEAATALPDAAIDEVTEAMLALG</sequence>
<dbReference type="PANTHER" id="PTHR43433:SF5">
    <property type="entry name" value="AB HYDROLASE-1 DOMAIN-CONTAINING PROTEIN"/>
    <property type="match status" value="1"/>
</dbReference>
<dbReference type="EMBL" id="JBHSOD010000026">
    <property type="protein sequence ID" value="MFC5887341.1"/>
    <property type="molecule type" value="Genomic_DNA"/>
</dbReference>
<keyword evidence="3" id="KW-1185">Reference proteome</keyword>
<evidence type="ECO:0000313" key="2">
    <source>
        <dbReference type="EMBL" id="MFC5887341.1"/>
    </source>
</evidence>
<evidence type="ECO:0000313" key="3">
    <source>
        <dbReference type="Proteomes" id="UP001596067"/>
    </source>
</evidence>
<evidence type="ECO:0000259" key="1">
    <source>
        <dbReference type="Pfam" id="PF00561"/>
    </source>
</evidence>
<dbReference type="InterPro" id="IPR000073">
    <property type="entry name" value="AB_hydrolase_1"/>
</dbReference>
<dbReference type="Gene3D" id="3.40.50.1820">
    <property type="entry name" value="alpha/beta hydrolase"/>
    <property type="match status" value="1"/>
</dbReference>
<gene>
    <name evidence="2" type="ORF">ACFP0N_20435</name>
</gene>
<name>A0ABW1EYX8_9ACTN</name>
<dbReference type="Proteomes" id="UP001596067">
    <property type="component" value="Unassembled WGS sequence"/>
</dbReference>
<reference evidence="3" key="1">
    <citation type="journal article" date="2019" name="Int. J. Syst. Evol. Microbiol.">
        <title>The Global Catalogue of Microorganisms (GCM) 10K type strain sequencing project: providing services to taxonomists for standard genome sequencing and annotation.</title>
        <authorList>
            <consortium name="The Broad Institute Genomics Platform"/>
            <consortium name="The Broad Institute Genome Sequencing Center for Infectious Disease"/>
            <person name="Wu L."/>
            <person name="Ma J."/>
        </authorList>
    </citation>
    <scope>NUCLEOTIDE SEQUENCE [LARGE SCALE GENOMIC DNA]</scope>
    <source>
        <strain evidence="3">CGMCC 4.1469</strain>
    </source>
</reference>
<dbReference type="SUPFAM" id="SSF53474">
    <property type="entry name" value="alpha/beta-Hydrolases"/>
    <property type="match status" value="1"/>
</dbReference>